<gene>
    <name evidence="1" type="ORF">GGQ98_003348</name>
</gene>
<keyword evidence="2" id="KW-1185">Reference proteome</keyword>
<dbReference type="InterPro" id="IPR037138">
    <property type="entry name" value="His_deacetylse_dom_sf"/>
</dbReference>
<dbReference type="InterPro" id="IPR023696">
    <property type="entry name" value="Ureohydrolase_dom_sf"/>
</dbReference>
<dbReference type="Gene3D" id="3.40.800.20">
    <property type="entry name" value="Histone deacetylase domain"/>
    <property type="match status" value="1"/>
</dbReference>
<protein>
    <submittedName>
        <fullName evidence="1">Acetoin utilization deacetylase AcuC-like enzyme</fullName>
    </submittedName>
</protein>
<dbReference type="EMBL" id="JACHNZ010000053">
    <property type="protein sequence ID" value="MBB4633698.1"/>
    <property type="molecule type" value="Genomic_DNA"/>
</dbReference>
<comment type="caution">
    <text evidence="1">The sequence shown here is derived from an EMBL/GenBank/DDBJ whole genome shotgun (WGS) entry which is preliminary data.</text>
</comment>
<evidence type="ECO:0000313" key="2">
    <source>
        <dbReference type="Proteomes" id="UP000566324"/>
    </source>
</evidence>
<evidence type="ECO:0000313" key="1">
    <source>
        <dbReference type="EMBL" id="MBB4633698.1"/>
    </source>
</evidence>
<dbReference type="RefSeq" id="WP_184071531.1">
    <property type="nucleotide sequence ID" value="NZ_JACHNZ010000053.1"/>
</dbReference>
<sequence length="82" mass="9181">MISFFDERQLLHAPLRELHNGAWTPYAECPDRARGIRAALETAEPARDFGMGPIEAVHDADYLALLFGLDFLQVFVIVISPP</sequence>
<organism evidence="1 2">
    <name type="scientific">Sphingosinicella soli</name>
    <dbReference type="NCBI Taxonomy" id="333708"/>
    <lineage>
        <taxon>Bacteria</taxon>
        <taxon>Pseudomonadati</taxon>
        <taxon>Pseudomonadota</taxon>
        <taxon>Alphaproteobacteria</taxon>
        <taxon>Sphingomonadales</taxon>
        <taxon>Sphingosinicellaceae</taxon>
        <taxon>Sphingosinicella</taxon>
    </lineage>
</organism>
<dbReference type="Proteomes" id="UP000566324">
    <property type="component" value="Unassembled WGS sequence"/>
</dbReference>
<reference evidence="1 2" key="1">
    <citation type="submission" date="2020-08" db="EMBL/GenBank/DDBJ databases">
        <title>Genomic Encyclopedia of Type Strains, Phase IV (KMG-IV): sequencing the most valuable type-strain genomes for metagenomic binning, comparative biology and taxonomic classification.</title>
        <authorList>
            <person name="Goeker M."/>
        </authorList>
    </citation>
    <scope>NUCLEOTIDE SEQUENCE [LARGE SCALE GENOMIC DNA]</scope>
    <source>
        <strain evidence="1 2">DSM 17328</strain>
    </source>
</reference>
<dbReference type="SUPFAM" id="SSF52768">
    <property type="entry name" value="Arginase/deacetylase"/>
    <property type="match status" value="1"/>
</dbReference>
<proteinExistence type="predicted"/>
<dbReference type="AlphaFoldDB" id="A0A7W7FAH5"/>
<name>A0A7W7FAH5_9SPHN</name>
<accession>A0A7W7FAH5</accession>